<dbReference type="PATRIC" id="fig|411483.3.peg.1903"/>
<dbReference type="EC" id="1.17.4.1" evidence="2"/>
<dbReference type="InterPro" id="IPR023806">
    <property type="entry name" value="CHP03905"/>
</dbReference>
<dbReference type="Proteomes" id="UP000004619">
    <property type="component" value="Unassembled WGS sequence"/>
</dbReference>
<organism evidence="7 8">
    <name type="scientific">Faecalibacterium duncaniae (strain DSM 17677 / JCM 31915 / A2-165)</name>
    <name type="common">Faecalibacterium prausnitzii</name>
    <dbReference type="NCBI Taxonomy" id="411483"/>
    <lineage>
        <taxon>Bacteria</taxon>
        <taxon>Bacillati</taxon>
        <taxon>Bacillota</taxon>
        <taxon>Clostridia</taxon>
        <taxon>Eubacteriales</taxon>
        <taxon>Oscillospiraceae</taxon>
        <taxon>Faecalibacterium</taxon>
    </lineage>
</organism>
<proteinExistence type="inferred from homology"/>
<evidence type="ECO:0000259" key="6">
    <source>
        <dbReference type="Pfam" id="PF12637"/>
    </source>
</evidence>
<dbReference type="InterPro" id="IPR024434">
    <property type="entry name" value="TSCPD_dom"/>
</dbReference>
<dbReference type="EMBL" id="ACOP02000055">
    <property type="protein sequence ID" value="EEU96224.1"/>
    <property type="molecule type" value="Genomic_DNA"/>
</dbReference>
<evidence type="ECO:0000256" key="4">
    <source>
        <dbReference type="ARBA" id="ARBA00022741"/>
    </source>
</evidence>
<sequence length="97" mass="10494">MQASQKERMFSMSKSFSFPNVGTCSKQTNIVLNDDHTIESVEVIGGCNGNLKGISRLLKGMKAEDAIARMEGTTCGPRPTSCPDQIAKNLKKALAEM</sequence>
<evidence type="ECO:0000256" key="3">
    <source>
        <dbReference type="ARBA" id="ARBA00022634"/>
    </source>
</evidence>
<dbReference type="GO" id="GO:0004748">
    <property type="term" value="F:ribonucleoside-diphosphate reductase activity, thioredoxin disulfide as acceptor"/>
    <property type="evidence" value="ECO:0007669"/>
    <property type="project" value="UniProtKB-EC"/>
</dbReference>
<gene>
    <name evidence="7" type="ORF">FAEPRAA2165_02137</name>
</gene>
<evidence type="ECO:0000256" key="1">
    <source>
        <dbReference type="ARBA" id="ARBA00007405"/>
    </source>
</evidence>
<keyword evidence="8" id="KW-1185">Reference proteome</keyword>
<dbReference type="GO" id="GO:0000166">
    <property type="term" value="F:nucleotide binding"/>
    <property type="evidence" value="ECO:0007669"/>
    <property type="project" value="UniProtKB-KW"/>
</dbReference>
<evidence type="ECO:0000313" key="7">
    <source>
        <dbReference type="EMBL" id="EEU96224.1"/>
    </source>
</evidence>
<dbReference type="STRING" id="411483.FAEPRAA2165_02137"/>
<comment type="caution">
    <text evidence="7">The sequence shown here is derived from an EMBL/GenBank/DDBJ whole genome shotgun (WGS) entry which is preliminary data.</text>
</comment>
<evidence type="ECO:0000256" key="5">
    <source>
        <dbReference type="ARBA" id="ARBA00047754"/>
    </source>
</evidence>
<reference evidence="7" key="1">
    <citation type="submission" date="2009-08" db="EMBL/GenBank/DDBJ databases">
        <authorList>
            <person name="Weinstock G."/>
            <person name="Sodergren E."/>
            <person name="Clifton S."/>
            <person name="Fulton L."/>
            <person name="Fulton B."/>
            <person name="Courtney L."/>
            <person name="Fronick C."/>
            <person name="Harrison M."/>
            <person name="Strong C."/>
            <person name="Farmer C."/>
            <person name="Delahaunty K."/>
            <person name="Markovic C."/>
            <person name="Hall O."/>
            <person name="Minx P."/>
            <person name="Tomlinson C."/>
            <person name="Mitreva M."/>
            <person name="Nelson J."/>
            <person name="Hou S."/>
            <person name="Wollam A."/>
            <person name="Pepin K.H."/>
            <person name="Johnson M."/>
            <person name="Bhonagiri V."/>
            <person name="Nash W.E."/>
            <person name="Warren W."/>
            <person name="Chinwalla A."/>
            <person name="Mardis E.R."/>
            <person name="Wilson R.K."/>
        </authorList>
    </citation>
    <scope>NUCLEOTIDE SEQUENCE [LARGE SCALE GENOMIC DNA]</scope>
    <source>
        <strain evidence="7">A2-165</strain>
    </source>
</reference>
<name>C7H754_FAED2</name>
<dbReference type="GO" id="GO:0071897">
    <property type="term" value="P:DNA biosynthetic process"/>
    <property type="evidence" value="ECO:0007669"/>
    <property type="project" value="UniProtKB-KW"/>
</dbReference>
<dbReference type="NCBIfam" id="TIGR03905">
    <property type="entry name" value="TIGR03905_4_Cys"/>
    <property type="match status" value="1"/>
</dbReference>
<dbReference type="AlphaFoldDB" id="C7H754"/>
<dbReference type="Pfam" id="PF12637">
    <property type="entry name" value="TSCPD"/>
    <property type="match status" value="1"/>
</dbReference>
<comment type="catalytic activity">
    <reaction evidence="5">
        <text>a 2'-deoxyribonucleoside 5'-diphosphate + [thioredoxin]-disulfide + H2O = a ribonucleoside 5'-diphosphate + [thioredoxin]-dithiol</text>
        <dbReference type="Rhea" id="RHEA:23252"/>
        <dbReference type="Rhea" id="RHEA-COMP:10698"/>
        <dbReference type="Rhea" id="RHEA-COMP:10700"/>
        <dbReference type="ChEBI" id="CHEBI:15377"/>
        <dbReference type="ChEBI" id="CHEBI:29950"/>
        <dbReference type="ChEBI" id="CHEBI:50058"/>
        <dbReference type="ChEBI" id="CHEBI:57930"/>
        <dbReference type="ChEBI" id="CHEBI:73316"/>
        <dbReference type="EC" id="1.17.4.1"/>
    </reaction>
</comment>
<comment type="similarity">
    <text evidence="1">Belongs to the ribonucleoside diphosphate reductase class-2 family.</text>
</comment>
<protein>
    <recommendedName>
        <fullName evidence="2">ribonucleoside-diphosphate reductase</fullName>
        <ecNumber evidence="2">1.17.4.1</ecNumber>
    </recommendedName>
</protein>
<dbReference type="eggNOG" id="ENOG5032YE7">
    <property type="taxonomic scope" value="Bacteria"/>
</dbReference>
<feature type="domain" description="TSCPD" evidence="6">
    <location>
        <begin position="21"/>
        <end position="93"/>
    </location>
</feature>
<accession>C7H754</accession>
<evidence type="ECO:0000313" key="8">
    <source>
        <dbReference type="Proteomes" id="UP000004619"/>
    </source>
</evidence>
<keyword evidence="3" id="KW-0237">DNA synthesis</keyword>
<keyword evidence="4" id="KW-0547">Nucleotide-binding</keyword>
<dbReference type="HOGENOM" id="CLU_176133_0_0_9"/>
<evidence type="ECO:0000256" key="2">
    <source>
        <dbReference type="ARBA" id="ARBA00012274"/>
    </source>
</evidence>